<dbReference type="PROSITE" id="PS50885">
    <property type="entry name" value="HAMP"/>
    <property type="match status" value="1"/>
</dbReference>
<comment type="caution">
    <text evidence="3">The sequence shown here is derived from an EMBL/GenBank/DDBJ whole genome shotgun (WGS) entry which is preliminary data.</text>
</comment>
<evidence type="ECO:0000313" key="3">
    <source>
        <dbReference type="EMBL" id="MBK7677028.1"/>
    </source>
</evidence>
<dbReference type="SUPFAM" id="SSF109604">
    <property type="entry name" value="HD-domain/PDEase-like"/>
    <property type="match status" value="2"/>
</dbReference>
<evidence type="ECO:0000259" key="1">
    <source>
        <dbReference type="PROSITE" id="PS50885"/>
    </source>
</evidence>
<dbReference type="Gene3D" id="6.10.340.10">
    <property type="match status" value="1"/>
</dbReference>
<evidence type="ECO:0000313" key="4">
    <source>
        <dbReference type="Proteomes" id="UP000697998"/>
    </source>
</evidence>
<dbReference type="GO" id="GO:0016020">
    <property type="term" value="C:membrane"/>
    <property type="evidence" value="ECO:0007669"/>
    <property type="project" value="InterPro"/>
</dbReference>
<dbReference type="Pfam" id="PF00672">
    <property type="entry name" value="HAMP"/>
    <property type="match status" value="1"/>
</dbReference>
<organism evidence="3 4">
    <name type="scientific">Candidatus Accumulibacter proximus</name>
    <dbReference type="NCBI Taxonomy" id="2954385"/>
    <lineage>
        <taxon>Bacteria</taxon>
        <taxon>Pseudomonadati</taxon>
        <taxon>Pseudomonadota</taxon>
        <taxon>Betaproteobacteria</taxon>
        <taxon>Candidatus Accumulibacter</taxon>
    </lineage>
</organism>
<dbReference type="PANTHER" id="PTHR43155">
    <property type="entry name" value="CYCLIC DI-GMP PHOSPHODIESTERASE PA4108-RELATED"/>
    <property type="match status" value="1"/>
</dbReference>
<dbReference type="InterPro" id="IPR029016">
    <property type="entry name" value="GAF-like_dom_sf"/>
</dbReference>
<feature type="domain" description="HD-GYP" evidence="2">
    <location>
        <begin position="733"/>
        <end position="955"/>
    </location>
</feature>
<evidence type="ECO:0000259" key="2">
    <source>
        <dbReference type="PROSITE" id="PS51832"/>
    </source>
</evidence>
<dbReference type="InterPro" id="IPR006674">
    <property type="entry name" value="HD_domain"/>
</dbReference>
<dbReference type="PANTHER" id="PTHR43155:SF2">
    <property type="entry name" value="CYCLIC DI-GMP PHOSPHODIESTERASE PA4108"/>
    <property type="match status" value="1"/>
</dbReference>
<dbReference type="InterPro" id="IPR003607">
    <property type="entry name" value="HD/PDEase_dom"/>
</dbReference>
<dbReference type="SMART" id="SM00471">
    <property type="entry name" value="HDc"/>
    <property type="match status" value="1"/>
</dbReference>
<dbReference type="InterPro" id="IPR003660">
    <property type="entry name" value="HAMP_dom"/>
</dbReference>
<dbReference type="SUPFAM" id="SSF55781">
    <property type="entry name" value="GAF domain-like"/>
    <property type="match status" value="1"/>
</dbReference>
<reference evidence="3 4" key="1">
    <citation type="submission" date="2020-10" db="EMBL/GenBank/DDBJ databases">
        <title>Connecting structure to function with the recovery of over 1000 high-quality activated sludge metagenome-assembled genomes encoding full-length rRNA genes using long-read sequencing.</title>
        <authorList>
            <person name="Singleton C.M."/>
            <person name="Petriglieri F."/>
            <person name="Kristensen J.M."/>
            <person name="Kirkegaard R.H."/>
            <person name="Michaelsen T.Y."/>
            <person name="Andersen M.H."/>
            <person name="Karst S.M."/>
            <person name="Dueholm M.S."/>
            <person name="Nielsen P.H."/>
            <person name="Albertsen M."/>
        </authorList>
    </citation>
    <scope>NUCLEOTIDE SEQUENCE [LARGE SCALE GENOMIC DNA]</scope>
    <source>
        <strain evidence="3">EsbW_18-Q3-R4-48_BATAC.285</strain>
    </source>
</reference>
<dbReference type="GO" id="GO:0007165">
    <property type="term" value="P:signal transduction"/>
    <property type="evidence" value="ECO:0007669"/>
    <property type="project" value="InterPro"/>
</dbReference>
<name>A0A935Q125_9PROT</name>
<dbReference type="AlphaFoldDB" id="A0A935Q125"/>
<dbReference type="EMBL" id="JADJMH010000031">
    <property type="protein sequence ID" value="MBK7677028.1"/>
    <property type="molecule type" value="Genomic_DNA"/>
</dbReference>
<dbReference type="Pfam" id="PF01966">
    <property type="entry name" value="HD"/>
    <property type="match status" value="1"/>
</dbReference>
<dbReference type="SMART" id="SM00304">
    <property type="entry name" value="HAMP"/>
    <property type="match status" value="1"/>
</dbReference>
<sequence>MRRHYPLHIHISTLFLALILLVCGVLGGIGYTLSTGLLEESAAGLTAGNSREALLEMRRIIEPAEVAARLLSLQPVTSAASLKERLNSLRFLRQALDSSPALSSLYIGYADGDFFLVGRVGHGSEAEASKAPARATYVVQSIERAGPQPRGRFIYLDADLKAVREDDRPDYAEAYDPRQRPWFKQALTSSVQVKTPPYLFYSSRKVGTTLANRASNGRAVVGADILLHTLGDTLARQAVTPGSEMVLVNSTGYALAYGDASRMVLASPEGDGSPVLARVDELGVPALVPLLATIRSMGGNTTQTLRVKVKGDDWRASVTPLLLEGVPPLYIVTAIPESELMAGALQLIRHSAISTLLVLLLTVPLTWLLARSISRSLGSLASEAEAIRHFEFSQPIVVESSIREVSELARTMDGMKRTIRRFLEISQAVAAEQNFDQLLPRLLDDALTAAGARAGVLYLAEERQLNPAAARDDTGLALAGKLLSINLDHVGPLLGAALAAGQPRADCLQPEDVVSLGLATVDLAGASHAIAVPLLNRQRELVGTMLLVGDSDTDSRRLSFVKALAASAAVSLESKALIKAQKELFEAFIKLIAAAIDAKSPYTGGHCKRVPELTRMLAEAACAATSGPYRDFTMTDDDREAVHVAAWLHDCGKVTTPEYVVDKATKLETIYDRLHEVRMRFEVLKRDAEISCLKAIANGASEEAARARLAAEWQQIDADFAFVASCNEGGEFMAPQRIERLQSIARRTWLRTLDDSIGIAQEEKLRKARAPRAPLPVVEALLADKPEHLFPRRAQDRMPENNRWGFRMNIPALLYDRGEIYNLAIGRGTLTEEERYKINEHIVQTLIMLEDLPFPKHLREVPKIAGGHHEKMDGSGYPRKLRCEEMSPLARMMAIADIFEALTAIDRPYKHGKTLSEAIAIMFRMQQEQHIDGDLFALFLRSGVHLDYALRFMKPEQIDAVDVDALLDAALSPGPAG</sequence>
<gene>
    <name evidence="3" type="ORF">IPJ27_21020</name>
</gene>
<protein>
    <submittedName>
        <fullName evidence="3">HD domain-containing protein</fullName>
    </submittedName>
</protein>
<dbReference type="Gene3D" id="3.30.450.20">
    <property type="entry name" value="PAS domain"/>
    <property type="match status" value="1"/>
</dbReference>
<dbReference type="Gene3D" id="1.10.3210.10">
    <property type="entry name" value="Hypothetical protein af1432"/>
    <property type="match status" value="2"/>
</dbReference>
<proteinExistence type="predicted"/>
<dbReference type="Pfam" id="PF13487">
    <property type="entry name" value="HD_5"/>
    <property type="match status" value="1"/>
</dbReference>
<dbReference type="Proteomes" id="UP000697998">
    <property type="component" value="Unassembled WGS sequence"/>
</dbReference>
<dbReference type="CDD" id="cd00077">
    <property type="entry name" value="HDc"/>
    <property type="match status" value="2"/>
</dbReference>
<dbReference type="GO" id="GO:0008081">
    <property type="term" value="F:phosphoric diester hydrolase activity"/>
    <property type="evidence" value="ECO:0007669"/>
    <property type="project" value="UniProtKB-ARBA"/>
</dbReference>
<dbReference type="PROSITE" id="PS51832">
    <property type="entry name" value="HD_GYP"/>
    <property type="match status" value="1"/>
</dbReference>
<dbReference type="InterPro" id="IPR037522">
    <property type="entry name" value="HD_GYP_dom"/>
</dbReference>
<accession>A0A935Q125</accession>
<dbReference type="Gene3D" id="3.30.450.40">
    <property type="match status" value="1"/>
</dbReference>
<feature type="domain" description="HAMP" evidence="1">
    <location>
        <begin position="371"/>
        <end position="424"/>
    </location>
</feature>